<protein>
    <submittedName>
        <fullName evidence="1">Uncharacterized protein</fullName>
    </submittedName>
</protein>
<evidence type="ECO:0000313" key="2">
    <source>
        <dbReference type="Proteomes" id="UP001147700"/>
    </source>
</evidence>
<dbReference type="Proteomes" id="UP001147700">
    <property type="component" value="Unassembled WGS sequence"/>
</dbReference>
<dbReference type="EMBL" id="JAPCID010000005">
    <property type="protein sequence ID" value="MDA0136599.1"/>
    <property type="molecule type" value="Genomic_DNA"/>
</dbReference>
<accession>A0ABT4RDI9</accession>
<gene>
    <name evidence="1" type="ORF">OJ962_03760</name>
</gene>
<organism evidence="1 2">
    <name type="scientific">Solirubrobacter deserti</name>
    <dbReference type="NCBI Taxonomy" id="2282478"/>
    <lineage>
        <taxon>Bacteria</taxon>
        <taxon>Bacillati</taxon>
        <taxon>Actinomycetota</taxon>
        <taxon>Thermoleophilia</taxon>
        <taxon>Solirubrobacterales</taxon>
        <taxon>Solirubrobacteraceae</taxon>
        <taxon>Solirubrobacter</taxon>
    </lineage>
</organism>
<sequence length="68" mass="7125">MTLSRAPRDPLDPAEISDTILEAAYLNLRASHALAKAVSELGACQEANAAVLDYAACLAQRLEALGEA</sequence>
<keyword evidence="2" id="KW-1185">Reference proteome</keyword>
<name>A0ABT4RDI9_9ACTN</name>
<evidence type="ECO:0000313" key="1">
    <source>
        <dbReference type="EMBL" id="MDA0136599.1"/>
    </source>
</evidence>
<comment type="caution">
    <text evidence="1">The sequence shown here is derived from an EMBL/GenBank/DDBJ whole genome shotgun (WGS) entry which is preliminary data.</text>
</comment>
<dbReference type="RefSeq" id="WP_270006186.1">
    <property type="nucleotide sequence ID" value="NZ_JAPCID010000005.1"/>
</dbReference>
<reference evidence="1" key="1">
    <citation type="submission" date="2022-10" db="EMBL/GenBank/DDBJ databases">
        <title>The WGS of Solirubrobacter sp. CPCC 204708.</title>
        <authorList>
            <person name="Jiang Z."/>
        </authorList>
    </citation>
    <scope>NUCLEOTIDE SEQUENCE</scope>
    <source>
        <strain evidence="1">CPCC 204708</strain>
    </source>
</reference>
<proteinExistence type="predicted"/>